<evidence type="ECO:0000313" key="2">
    <source>
        <dbReference type="Proteomes" id="UP000012166"/>
    </source>
</evidence>
<dbReference type="Proteomes" id="UP000012166">
    <property type="component" value="Unassembled WGS sequence"/>
</dbReference>
<protein>
    <submittedName>
        <fullName evidence="1">Uncharacterized protein</fullName>
    </submittedName>
</protein>
<dbReference type="AlphaFoldDB" id="A0ABC9SCR8"/>
<proteinExistence type="predicted"/>
<dbReference type="EMBL" id="AHMS02000046">
    <property type="protein sequence ID" value="EMN15593.1"/>
    <property type="molecule type" value="Genomic_DNA"/>
</dbReference>
<reference evidence="1 2" key="1">
    <citation type="submission" date="2013-01" db="EMBL/GenBank/DDBJ databases">
        <authorList>
            <person name="Harkins D.M."/>
            <person name="Durkin A.S."/>
            <person name="Brinkac L.M."/>
            <person name="Haft D.H."/>
            <person name="Selengut J.D."/>
            <person name="Sanka R."/>
            <person name="DePew J."/>
            <person name="Purushe J."/>
            <person name="Hartskeerl R.A."/>
            <person name="Ahmed A."/>
            <person name="van der Linden H."/>
            <person name="Goris M.G.A."/>
            <person name="Vinetz J.M."/>
            <person name="Sutton G.G."/>
            <person name="Nierman W.C."/>
            <person name="Fouts D.E."/>
        </authorList>
    </citation>
    <scope>NUCLEOTIDE SEQUENCE [LARGE SCALE GENOMIC DNA]</scope>
    <source>
        <strain evidence="1 2">Brem 328</strain>
    </source>
</reference>
<accession>A0ABC9SCR8</accession>
<evidence type="ECO:0000313" key="1">
    <source>
        <dbReference type="EMBL" id="EMN15593.1"/>
    </source>
</evidence>
<name>A0ABC9SCR8_LEPBO</name>
<comment type="caution">
    <text evidence="1">The sequence shown here is derived from an EMBL/GenBank/DDBJ whole genome shotgun (WGS) entry which is preliminary data.</text>
</comment>
<sequence>MKRILFTEFFPEENREKSVANPCQMLLETNDKPPELSELEWLYQGFSLDRSGFN</sequence>
<gene>
    <name evidence="1" type="ORF">LEP1GSC056_3553</name>
</gene>
<organism evidence="1 2">
    <name type="scientific">Leptospira borgpetersenii str. Brem 328</name>
    <dbReference type="NCBI Taxonomy" id="1049780"/>
    <lineage>
        <taxon>Bacteria</taxon>
        <taxon>Pseudomonadati</taxon>
        <taxon>Spirochaetota</taxon>
        <taxon>Spirochaetia</taxon>
        <taxon>Leptospirales</taxon>
        <taxon>Leptospiraceae</taxon>
        <taxon>Leptospira</taxon>
    </lineage>
</organism>